<feature type="transmembrane region" description="Helical" evidence="1">
    <location>
        <begin position="12"/>
        <end position="31"/>
    </location>
</feature>
<dbReference type="Proteomes" id="UP000095553">
    <property type="component" value="Unassembled WGS sequence"/>
</dbReference>
<name>A0A173T7I1_ANAHA</name>
<dbReference type="Pfam" id="PF12664">
    <property type="entry name" value="DUF3789"/>
    <property type="match status" value="1"/>
</dbReference>
<evidence type="ECO:0000313" key="2">
    <source>
        <dbReference type="EMBL" id="CUM98723.1"/>
    </source>
</evidence>
<gene>
    <name evidence="2" type="ORF">ERS852571_01813</name>
</gene>
<organism evidence="2 3">
    <name type="scientific">Anaerostipes hadrus</name>
    <dbReference type="NCBI Taxonomy" id="649756"/>
    <lineage>
        <taxon>Bacteria</taxon>
        <taxon>Bacillati</taxon>
        <taxon>Bacillota</taxon>
        <taxon>Clostridia</taxon>
        <taxon>Lachnospirales</taxon>
        <taxon>Lachnospiraceae</taxon>
        <taxon>Anaerostipes</taxon>
    </lineage>
</organism>
<keyword evidence="1" id="KW-1133">Transmembrane helix</keyword>
<proteinExistence type="predicted"/>
<protein>
    <submittedName>
        <fullName evidence="2">Protein of uncharacterized function (DUF3789)</fullName>
    </submittedName>
</protein>
<reference evidence="2 3" key="1">
    <citation type="submission" date="2015-09" db="EMBL/GenBank/DDBJ databases">
        <authorList>
            <consortium name="Pathogen Informatics"/>
        </authorList>
    </citation>
    <scope>NUCLEOTIDE SEQUENCE [LARGE SCALE GENOMIC DNA]</scope>
    <source>
        <strain evidence="2 3">2789STDY5834959</strain>
    </source>
</reference>
<dbReference type="RefSeq" id="WP_006426179.1">
    <property type="nucleotide sequence ID" value="NZ_CYXY01000010.1"/>
</dbReference>
<evidence type="ECO:0000313" key="3">
    <source>
        <dbReference type="Proteomes" id="UP000095553"/>
    </source>
</evidence>
<accession>A0A173T7I1</accession>
<evidence type="ECO:0000256" key="1">
    <source>
        <dbReference type="SAM" id="Phobius"/>
    </source>
</evidence>
<dbReference type="AlphaFoldDB" id="A0A173T7I1"/>
<keyword evidence="1" id="KW-0812">Transmembrane</keyword>
<keyword evidence="1" id="KW-0472">Membrane</keyword>
<dbReference type="InterPro" id="IPR024522">
    <property type="entry name" value="DUF3789"/>
</dbReference>
<dbReference type="EMBL" id="CYXY01000010">
    <property type="protein sequence ID" value="CUM98723.1"/>
    <property type="molecule type" value="Genomic_DNA"/>
</dbReference>
<sequence>MKKEKVTMLKFICGVLVGGIIGVVLMCLLQINKIQ</sequence>